<keyword evidence="4" id="KW-0456">Lyase</keyword>
<dbReference type="PANTHER" id="PTHR11941">
    <property type="entry name" value="ENOYL-COA HYDRATASE-RELATED"/>
    <property type="match status" value="1"/>
</dbReference>
<evidence type="ECO:0000256" key="8">
    <source>
        <dbReference type="ARBA" id="ARBA00039903"/>
    </source>
</evidence>
<accession>A0A2U1K789</accession>
<evidence type="ECO:0000256" key="10">
    <source>
        <dbReference type="ARBA" id="ARBA00042182"/>
    </source>
</evidence>
<evidence type="ECO:0000256" key="6">
    <source>
        <dbReference type="ARBA" id="ARBA00036541"/>
    </source>
</evidence>
<evidence type="ECO:0000313" key="15">
    <source>
        <dbReference type="Proteomes" id="UP000245998"/>
    </source>
</evidence>
<keyword evidence="3" id="KW-0963">Cytoplasm</keyword>
<dbReference type="GO" id="GO:0004492">
    <property type="term" value="F:methyl/ethyl malonyl-CoA decarboxylase activity"/>
    <property type="evidence" value="ECO:0007669"/>
    <property type="project" value="UniProtKB-EC"/>
</dbReference>
<name>A0A2U1K789_9BACI</name>
<comment type="catalytic activity">
    <reaction evidence="5">
        <text>(2S)-ethylmalonyl-CoA + H(+) = butanoyl-CoA + CO2</text>
        <dbReference type="Rhea" id="RHEA:32131"/>
        <dbReference type="ChEBI" id="CHEBI:15378"/>
        <dbReference type="ChEBI" id="CHEBI:16526"/>
        <dbReference type="ChEBI" id="CHEBI:57371"/>
        <dbReference type="ChEBI" id="CHEBI:60909"/>
        <dbReference type="EC" id="4.1.1.94"/>
    </reaction>
    <physiologicalReaction direction="left-to-right" evidence="5">
        <dbReference type="Rhea" id="RHEA:32132"/>
    </physiologicalReaction>
</comment>
<evidence type="ECO:0000256" key="3">
    <source>
        <dbReference type="ARBA" id="ARBA00022490"/>
    </source>
</evidence>
<evidence type="ECO:0000256" key="9">
    <source>
        <dbReference type="ARBA" id="ARBA00042052"/>
    </source>
</evidence>
<dbReference type="Pfam" id="PF00378">
    <property type="entry name" value="ECH_1"/>
    <property type="match status" value="1"/>
</dbReference>
<dbReference type="InterPro" id="IPR001753">
    <property type="entry name" value="Enoyl-CoA_hydra/iso"/>
</dbReference>
<comment type="caution">
    <text evidence="14">The sequence shown here is derived from an EMBL/GenBank/DDBJ whole genome shotgun (WGS) entry which is preliminary data.</text>
</comment>
<comment type="subcellular location">
    <subcellularLocation>
        <location evidence="1">Cytoplasm</location>
        <location evidence="1">Cytosol</location>
    </subcellularLocation>
</comment>
<dbReference type="PROSITE" id="PS00166">
    <property type="entry name" value="ENOYL_COA_HYDRATASE"/>
    <property type="match status" value="1"/>
</dbReference>
<dbReference type="Gene3D" id="3.90.226.10">
    <property type="entry name" value="2-enoyl-CoA Hydratase, Chain A, domain 1"/>
    <property type="match status" value="1"/>
</dbReference>
<comment type="catalytic activity">
    <reaction evidence="6">
        <text>(2R)-ethylmalonyl-CoA + H(+) = butanoyl-CoA + CO2</text>
        <dbReference type="Rhea" id="RHEA:59540"/>
        <dbReference type="ChEBI" id="CHEBI:15378"/>
        <dbReference type="ChEBI" id="CHEBI:16526"/>
        <dbReference type="ChEBI" id="CHEBI:57371"/>
        <dbReference type="ChEBI" id="CHEBI:85316"/>
        <dbReference type="EC" id="4.1.1.94"/>
    </reaction>
    <physiologicalReaction direction="left-to-right" evidence="6">
        <dbReference type="Rhea" id="RHEA:59541"/>
    </physiologicalReaction>
</comment>
<dbReference type="OrthoDB" id="9775794at2"/>
<comment type="catalytic activity">
    <reaction evidence="11">
        <text>(S)-methylmalonyl-CoA + H(+) = propanoyl-CoA + CO2</text>
        <dbReference type="Rhea" id="RHEA:61340"/>
        <dbReference type="ChEBI" id="CHEBI:15378"/>
        <dbReference type="ChEBI" id="CHEBI:16526"/>
        <dbReference type="ChEBI" id="CHEBI:57327"/>
        <dbReference type="ChEBI" id="CHEBI:57392"/>
        <dbReference type="EC" id="4.1.1.94"/>
    </reaction>
    <physiologicalReaction direction="left-to-right" evidence="11">
        <dbReference type="Rhea" id="RHEA:61341"/>
    </physiologicalReaction>
</comment>
<organism evidence="14 15">
    <name type="scientific">Pueribacillus theae</name>
    <dbReference type="NCBI Taxonomy" id="2171751"/>
    <lineage>
        <taxon>Bacteria</taxon>
        <taxon>Bacillati</taxon>
        <taxon>Bacillota</taxon>
        <taxon>Bacilli</taxon>
        <taxon>Bacillales</taxon>
        <taxon>Bacillaceae</taxon>
        <taxon>Pueribacillus</taxon>
    </lineage>
</organism>
<dbReference type="Proteomes" id="UP000245998">
    <property type="component" value="Unassembled WGS sequence"/>
</dbReference>
<dbReference type="CDD" id="cd06558">
    <property type="entry name" value="crotonase-like"/>
    <property type="match status" value="1"/>
</dbReference>
<evidence type="ECO:0000256" key="4">
    <source>
        <dbReference type="ARBA" id="ARBA00023239"/>
    </source>
</evidence>
<evidence type="ECO:0000256" key="12">
    <source>
        <dbReference type="ARBA" id="ARBA00056546"/>
    </source>
</evidence>
<evidence type="ECO:0000256" key="5">
    <source>
        <dbReference type="ARBA" id="ARBA00036343"/>
    </source>
</evidence>
<protein>
    <recommendedName>
        <fullName evidence="8">Ethylmalonyl-CoA decarboxylase</fullName>
        <ecNumber evidence="7">4.1.1.94</ecNumber>
    </recommendedName>
    <alternativeName>
        <fullName evidence="10">Enoyl-CoA hydratase domain-containing protein 1</fullName>
    </alternativeName>
    <alternativeName>
        <fullName evidence="9">Methylmalonyl-CoA decarboxylase</fullName>
    </alternativeName>
</protein>
<evidence type="ECO:0000256" key="7">
    <source>
        <dbReference type="ARBA" id="ARBA00038883"/>
    </source>
</evidence>
<dbReference type="InterPro" id="IPR029045">
    <property type="entry name" value="ClpP/crotonase-like_dom_sf"/>
</dbReference>
<dbReference type="EC" id="4.1.1.94" evidence="7"/>
<evidence type="ECO:0000256" key="13">
    <source>
        <dbReference type="RuleBase" id="RU003707"/>
    </source>
</evidence>
<reference evidence="14 15" key="1">
    <citation type="submission" date="2018-04" db="EMBL/GenBank/DDBJ databases">
        <title>Camelliibacillus theae gen. nov., sp. nov., isolated from Pu'er tea.</title>
        <authorList>
            <person name="Niu L."/>
        </authorList>
    </citation>
    <scope>NUCLEOTIDE SEQUENCE [LARGE SCALE GENOMIC DNA]</scope>
    <source>
        <strain evidence="14 15">T8</strain>
    </source>
</reference>
<evidence type="ECO:0000256" key="1">
    <source>
        <dbReference type="ARBA" id="ARBA00004514"/>
    </source>
</evidence>
<dbReference type="PANTHER" id="PTHR11941:SF27">
    <property type="entry name" value="ETHYLMALONYL-COA DECARBOXYLASE"/>
    <property type="match status" value="1"/>
</dbReference>
<dbReference type="SUPFAM" id="SSF52096">
    <property type="entry name" value="ClpP/crotonase"/>
    <property type="match status" value="1"/>
</dbReference>
<evidence type="ECO:0000256" key="2">
    <source>
        <dbReference type="ARBA" id="ARBA00005254"/>
    </source>
</evidence>
<comment type="function">
    <text evidence="12">Decarboxylates ethylmalonyl-CoA, a potentially toxic metabolite, to form butyryl-CoA, suggesting it might be involved in metabolite proofreading. Acts preferentially on (S)-ethylmalonyl-CoA but also has some activity on the (R)-isomer. Also has methylmalonyl-CoA decarboxylase activity at lower level.</text>
</comment>
<keyword evidence="15" id="KW-1185">Reference proteome</keyword>
<dbReference type="AlphaFoldDB" id="A0A2U1K789"/>
<proteinExistence type="inferred from homology"/>
<evidence type="ECO:0000313" key="14">
    <source>
        <dbReference type="EMBL" id="PWA13396.1"/>
    </source>
</evidence>
<dbReference type="RefSeq" id="WP_116552901.1">
    <property type="nucleotide sequence ID" value="NZ_QCZG01000001.1"/>
</dbReference>
<evidence type="ECO:0000256" key="11">
    <source>
        <dbReference type="ARBA" id="ARBA00047446"/>
    </source>
</evidence>
<dbReference type="GO" id="GO:0005829">
    <property type="term" value="C:cytosol"/>
    <property type="evidence" value="ECO:0007669"/>
    <property type="project" value="UniProtKB-SubCell"/>
</dbReference>
<sequence length="252" mass="28660">MNTLEWKQEDGISWIALSRPELRNAVNYEMMDELDEILHKIEATDDKIVVMTGSGNRAFCSGGDLSLFHSLYTEAEAYGMLSKMGQILKRIFLFPKPTVALLNGAAVGGGCELITACDFRIARRNTKFGFVQGSLEITTGWGGGTMLFERLKPHDAMTYLMTSQLFAAEKGFEDGFIHQLINDDENLEDGLRQFLNPYLKQSANVLSAYKKIWLNKFDLATFEENVEKEIRNCSKLWEKEEHHAAVRRFLNK</sequence>
<dbReference type="InterPro" id="IPR018376">
    <property type="entry name" value="Enoyl-CoA_hyd/isom_CS"/>
</dbReference>
<dbReference type="EMBL" id="QCZG01000001">
    <property type="protein sequence ID" value="PWA13396.1"/>
    <property type="molecule type" value="Genomic_DNA"/>
</dbReference>
<comment type="similarity">
    <text evidence="2 13">Belongs to the enoyl-CoA hydratase/isomerase family.</text>
</comment>
<dbReference type="GO" id="GO:0006635">
    <property type="term" value="P:fatty acid beta-oxidation"/>
    <property type="evidence" value="ECO:0007669"/>
    <property type="project" value="TreeGrafter"/>
</dbReference>
<gene>
    <name evidence="14" type="ORF">DCC39_00450</name>
</gene>